<feature type="transmembrane region" description="Helical" evidence="10">
    <location>
        <begin position="40"/>
        <end position="61"/>
    </location>
</feature>
<dbReference type="Proteomes" id="UP000752696">
    <property type="component" value="Unassembled WGS sequence"/>
</dbReference>
<keyword evidence="5" id="KW-0552">Olfaction</keyword>
<keyword evidence="8" id="KW-0675">Receptor</keyword>
<evidence type="ECO:0000256" key="9">
    <source>
        <dbReference type="ARBA" id="ARBA00023224"/>
    </source>
</evidence>
<evidence type="ECO:0000256" key="4">
    <source>
        <dbReference type="ARBA" id="ARBA00022692"/>
    </source>
</evidence>
<keyword evidence="12" id="KW-1185">Reference proteome</keyword>
<dbReference type="PANTHER" id="PTHR21137">
    <property type="entry name" value="ODORANT RECEPTOR"/>
    <property type="match status" value="1"/>
</dbReference>
<keyword evidence="3" id="KW-0716">Sensory transduction</keyword>
<gene>
    <name evidence="11" type="ORF">MHI_LOCUS175920</name>
</gene>
<keyword evidence="6 10" id="KW-1133">Transmembrane helix</keyword>
<evidence type="ECO:0000256" key="8">
    <source>
        <dbReference type="ARBA" id="ARBA00023170"/>
    </source>
</evidence>
<keyword evidence="9" id="KW-0807">Transducer</keyword>
<accession>A0A6V7GX58</accession>
<keyword evidence="2" id="KW-1003">Cell membrane</keyword>
<comment type="subcellular location">
    <subcellularLocation>
        <location evidence="1">Cell membrane</location>
        <topology evidence="1">Multi-pass membrane protein</topology>
    </subcellularLocation>
</comment>
<feature type="transmembrane region" description="Helical" evidence="10">
    <location>
        <begin position="132"/>
        <end position="157"/>
    </location>
</feature>
<reference evidence="11" key="1">
    <citation type="submission" date="2020-07" db="EMBL/GenBank/DDBJ databases">
        <authorList>
            <person name="Nazaruddin N."/>
        </authorList>
    </citation>
    <scope>NUCLEOTIDE SEQUENCE</scope>
</reference>
<evidence type="ECO:0000256" key="10">
    <source>
        <dbReference type="SAM" id="Phobius"/>
    </source>
</evidence>
<dbReference type="InterPro" id="IPR004117">
    <property type="entry name" value="7tm6_olfct_rcpt"/>
</dbReference>
<evidence type="ECO:0000256" key="5">
    <source>
        <dbReference type="ARBA" id="ARBA00022725"/>
    </source>
</evidence>
<evidence type="ECO:0000313" key="11">
    <source>
        <dbReference type="EMBL" id="CAD1470057.1"/>
    </source>
</evidence>
<proteinExistence type="predicted"/>
<sequence>MLKNLTLEKAINIVRLSVALTFCWPLRASNSKIVIFGYRVLQICAAINMSLLLLPTLYTVYLRSDVEIISHCVTQAICEVQCIVQTIICFSKYDTLQRIIEELWSFIERAQQYERDILHEYFARIDVLYGGYIVAMYIIGFVGLIGPLFLPIVHLVFAEYPFNVNNRTLVSAIVRAHQIITCHQICAHECMCLFGALLIWFTTARFQCLMVELQSTADIRMLAPYIEKHLRLKRYAEEVADCFRFMVLFVIAECTFVIAICALAIVMNTPLIAKMLFAGITASLLMYIYMYAWPADHMKEMSLKFSQSVYDLPWYEHTARMQKNLLNVLVYQKPVILSISCLLPELSLCYYCS</sequence>
<evidence type="ECO:0000256" key="3">
    <source>
        <dbReference type="ARBA" id="ARBA00022606"/>
    </source>
</evidence>
<evidence type="ECO:0000256" key="1">
    <source>
        <dbReference type="ARBA" id="ARBA00004651"/>
    </source>
</evidence>
<dbReference type="GO" id="GO:0004984">
    <property type="term" value="F:olfactory receptor activity"/>
    <property type="evidence" value="ECO:0007669"/>
    <property type="project" value="InterPro"/>
</dbReference>
<dbReference type="Pfam" id="PF02949">
    <property type="entry name" value="7tm_6"/>
    <property type="match status" value="1"/>
</dbReference>
<dbReference type="GO" id="GO:0005886">
    <property type="term" value="C:plasma membrane"/>
    <property type="evidence" value="ECO:0007669"/>
    <property type="project" value="UniProtKB-SubCell"/>
</dbReference>
<comment type="caution">
    <text evidence="11">The sequence shown here is derived from an EMBL/GenBank/DDBJ whole genome shotgun (WGS) entry which is preliminary data.</text>
</comment>
<dbReference type="GO" id="GO:0005549">
    <property type="term" value="F:odorant binding"/>
    <property type="evidence" value="ECO:0007669"/>
    <property type="project" value="InterPro"/>
</dbReference>
<dbReference type="AlphaFoldDB" id="A0A6V7GX58"/>
<name>A0A6V7GX58_9HYME</name>
<dbReference type="PANTHER" id="PTHR21137:SF35">
    <property type="entry name" value="ODORANT RECEPTOR 19A-RELATED"/>
    <property type="match status" value="1"/>
</dbReference>
<evidence type="ECO:0000256" key="2">
    <source>
        <dbReference type="ARBA" id="ARBA00022475"/>
    </source>
</evidence>
<dbReference type="EMBL" id="CAJDYZ010003375">
    <property type="protein sequence ID" value="CAD1470057.1"/>
    <property type="molecule type" value="Genomic_DNA"/>
</dbReference>
<protein>
    <recommendedName>
        <fullName evidence="13">Odorant receptor</fullName>
    </recommendedName>
</protein>
<evidence type="ECO:0000313" key="12">
    <source>
        <dbReference type="Proteomes" id="UP000752696"/>
    </source>
</evidence>
<feature type="non-terminal residue" evidence="11">
    <location>
        <position position="353"/>
    </location>
</feature>
<dbReference type="OrthoDB" id="6614360at2759"/>
<dbReference type="GO" id="GO:0007165">
    <property type="term" value="P:signal transduction"/>
    <property type="evidence" value="ECO:0007669"/>
    <property type="project" value="UniProtKB-KW"/>
</dbReference>
<keyword evidence="4 10" id="KW-0812">Transmembrane</keyword>
<feature type="transmembrane region" description="Helical" evidence="10">
    <location>
        <begin position="242"/>
        <end position="265"/>
    </location>
</feature>
<keyword evidence="7 10" id="KW-0472">Membrane</keyword>
<organism evidence="11 12">
    <name type="scientific">Heterotrigona itama</name>
    <dbReference type="NCBI Taxonomy" id="395501"/>
    <lineage>
        <taxon>Eukaryota</taxon>
        <taxon>Metazoa</taxon>
        <taxon>Ecdysozoa</taxon>
        <taxon>Arthropoda</taxon>
        <taxon>Hexapoda</taxon>
        <taxon>Insecta</taxon>
        <taxon>Pterygota</taxon>
        <taxon>Neoptera</taxon>
        <taxon>Endopterygota</taxon>
        <taxon>Hymenoptera</taxon>
        <taxon>Apocrita</taxon>
        <taxon>Aculeata</taxon>
        <taxon>Apoidea</taxon>
        <taxon>Anthophila</taxon>
        <taxon>Apidae</taxon>
        <taxon>Heterotrigona</taxon>
    </lineage>
</organism>
<evidence type="ECO:0008006" key="13">
    <source>
        <dbReference type="Google" id="ProtNLM"/>
    </source>
</evidence>
<evidence type="ECO:0000256" key="6">
    <source>
        <dbReference type="ARBA" id="ARBA00022989"/>
    </source>
</evidence>
<evidence type="ECO:0000256" key="7">
    <source>
        <dbReference type="ARBA" id="ARBA00023136"/>
    </source>
</evidence>
<feature type="transmembrane region" description="Helical" evidence="10">
    <location>
        <begin position="271"/>
        <end position="292"/>
    </location>
</feature>